<organism evidence="2 3">
    <name type="scientific">Enterococcus casseliflavus EC20</name>
    <dbReference type="NCBI Taxonomy" id="565655"/>
    <lineage>
        <taxon>Bacteria</taxon>
        <taxon>Bacillati</taxon>
        <taxon>Bacillota</taxon>
        <taxon>Bacilli</taxon>
        <taxon>Lactobacillales</taxon>
        <taxon>Enterococcaceae</taxon>
        <taxon>Enterococcus</taxon>
    </lineage>
</organism>
<dbReference type="eggNOG" id="COG4924">
    <property type="taxonomic scope" value="Bacteria"/>
</dbReference>
<accession>C9AA51</accession>
<dbReference type="GeneID" id="15141071"/>
<dbReference type="Proteomes" id="UP000012675">
    <property type="component" value="Chromosome"/>
</dbReference>
<protein>
    <recommendedName>
        <fullName evidence="1">Wadjet protein JetD C-terminal domain-containing protein</fullName>
    </recommendedName>
</protein>
<dbReference type="KEGG" id="ecas:ECBG_01631"/>
<name>C9AA51_ENTCA</name>
<keyword evidence="3" id="KW-1185">Reference proteome</keyword>
<reference evidence="2 3" key="1">
    <citation type="submission" date="2009-02" db="EMBL/GenBank/DDBJ databases">
        <authorList>
            <consortium name="The Broad Institute Genome Sequencing Platform"/>
            <person name="Feldgarden M."/>
            <person name="Young S.K."/>
            <person name="Kodira C.D."/>
            <person name="Zeng Q."/>
            <person name="Koehrsen M."/>
            <person name="Alvarado L."/>
            <person name="Berlin A."/>
            <person name="Borenstein D."/>
            <person name="Chen Z."/>
            <person name="Engels R."/>
            <person name="Freedman E."/>
            <person name="Gellesch M."/>
            <person name="Goldberg J."/>
            <person name="Griggs A."/>
            <person name="Gujja S."/>
            <person name="Heiman D."/>
            <person name="Hepburn T."/>
            <person name="Howarth C."/>
            <person name="Jen D."/>
            <person name="Larson L."/>
            <person name="Lewis B."/>
            <person name="Mehta T."/>
            <person name="Park D."/>
            <person name="Pearson M."/>
            <person name="Roberts A."/>
            <person name="Saif S."/>
            <person name="Shea T."/>
            <person name="Shenoy N."/>
            <person name="Sisk P."/>
            <person name="Stolte C."/>
            <person name="Sykes S."/>
            <person name="Walk T."/>
            <person name="White J."/>
            <person name="Yandava C."/>
            <person name="Gilmore M."/>
            <person name="Manson J."/>
            <person name="Palmer K."/>
            <person name="Carniol K."/>
            <person name="Lander E."/>
            <person name="Nusbaum C."/>
            <person name="Galagan J."/>
            <person name="Birren B."/>
        </authorList>
    </citation>
    <scope>NUCLEOTIDE SEQUENCE [LARGE SCALE GENOMIC DNA]</scope>
    <source>
        <strain evidence="2 3">EC20</strain>
    </source>
</reference>
<dbReference type="EMBL" id="CP004856">
    <property type="protein sequence ID" value="EEV39362.1"/>
    <property type="molecule type" value="Genomic_DNA"/>
</dbReference>
<dbReference type="HOGENOM" id="CLU_054915_2_0_9"/>
<dbReference type="InterPro" id="IPR024534">
    <property type="entry name" value="JetD_C"/>
</dbReference>
<evidence type="ECO:0000313" key="2">
    <source>
        <dbReference type="EMBL" id="EEV39362.1"/>
    </source>
</evidence>
<sequence length="408" mass="47930">MKYDVYLLSQLLNKYEASVGFVNGVSLRRVLYKPEKDLKLSRKLEDPIEKRVFFKVINKLKEEKVIDFKWEKFEENNLISEIWLITEEASLVNAYALCQRVSKDKIATQSIKILREKQLTIKTPWMLELFSIILGEADSIGKSWKFILSPKQTSEVCNVLELLDDYQGTNIDKRILSVNLFSDSKYFEQNVQTKLLKLITRYLFDCSSTLTDREKLQQIGIGFAPELLYFTGPVELVLKNGEKVNCEFLSKGSYLGADMLAEIETINCFYNKIVTIENLANYYWYIQNEREHETFIIYTGGFLTRHQTLFFKMLKIEDLSELYHWGDIDLGGFRILLQIQKIWPEIQPLKMNVATFEKYSNVRKKVSNEYIQKVKAALEKKEFALFRESLIKIVETKQILEQEAELYF</sequence>
<feature type="domain" description="Wadjet protein JetD C-terminal" evidence="1">
    <location>
        <begin position="259"/>
        <end position="404"/>
    </location>
</feature>
<evidence type="ECO:0000259" key="1">
    <source>
        <dbReference type="Pfam" id="PF09983"/>
    </source>
</evidence>
<dbReference type="Pfam" id="PF09983">
    <property type="entry name" value="JetD_C"/>
    <property type="match status" value="1"/>
</dbReference>
<evidence type="ECO:0000313" key="3">
    <source>
        <dbReference type="Proteomes" id="UP000012675"/>
    </source>
</evidence>
<gene>
    <name evidence="2" type="ORF">ECBG_01631</name>
</gene>
<reference evidence="2 3" key="2">
    <citation type="submission" date="2013-03" db="EMBL/GenBank/DDBJ databases">
        <title>The Genome Sequence of Enterococcus casseliflavus EC20 (899205).</title>
        <authorList>
            <consortium name="The Broad Institute Genomics Platform"/>
            <consortium name="The Broad Institute Genome Sequencing Center for Infectious Disease"/>
            <person name="Russ C."/>
            <person name="Feldgarden M."/>
            <person name="Gilmore M."/>
            <person name="Manson J."/>
            <person name="Palmer K."/>
            <person name="Carniol K."/>
            <person name="Walker B."/>
            <person name="Young S.K."/>
            <person name="Zeng Q."/>
            <person name="Gargeya S."/>
            <person name="Fitzgerald M."/>
            <person name="Haas B."/>
            <person name="Abouelleil A."/>
            <person name="Allen A.W."/>
            <person name="Alvarado L."/>
            <person name="Arachchi H.M."/>
            <person name="Berlin A.M."/>
            <person name="Chapman S.B."/>
            <person name="Gainer-Dewar J."/>
            <person name="Goldberg J."/>
            <person name="Griggs A."/>
            <person name="Gujja S."/>
            <person name="Hansen M."/>
            <person name="Howarth C."/>
            <person name="Imamovic A."/>
            <person name="Ireland A."/>
            <person name="Larimer J."/>
            <person name="McCowan C."/>
            <person name="Murphy C."/>
            <person name="Pearson M."/>
            <person name="Poon T.W."/>
            <person name="Priest M."/>
            <person name="Roberts A."/>
            <person name="Saif S."/>
            <person name="Shea T."/>
            <person name="Sisk P."/>
            <person name="Sykes S."/>
            <person name="Wortman J."/>
            <person name="Nusbaum C."/>
            <person name="Birren B."/>
        </authorList>
    </citation>
    <scope>NUCLEOTIDE SEQUENCE [LARGE SCALE GENOMIC DNA]</scope>
    <source>
        <strain evidence="2 3">EC20</strain>
    </source>
</reference>
<dbReference type="AlphaFoldDB" id="C9AA51"/>
<proteinExistence type="predicted"/>
<dbReference type="RefSeq" id="WP_015508918.1">
    <property type="nucleotide sequence ID" value="NC_020995.1"/>
</dbReference>